<dbReference type="EMBL" id="BMRG01000011">
    <property type="protein sequence ID" value="GGP70076.1"/>
    <property type="molecule type" value="Genomic_DNA"/>
</dbReference>
<accession>A0A918EG94</accession>
<name>A0A918EG94_9PSEU</name>
<keyword evidence="2" id="KW-1185">Reference proteome</keyword>
<evidence type="ECO:0000313" key="1">
    <source>
        <dbReference type="EMBL" id="GGP70076.1"/>
    </source>
</evidence>
<dbReference type="RefSeq" id="WP_189225632.1">
    <property type="nucleotide sequence ID" value="NZ_BMRG01000011.1"/>
</dbReference>
<gene>
    <name evidence="1" type="ORF">GCM10010185_48850</name>
</gene>
<protein>
    <submittedName>
        <fullName evidence="1">Uncharacterized protein</fullName>
    </submittedName>
</protein>
<dbReference type="AlphaFoldDB" id="A0A918EG94"/>
<sequence>MAAQAIRVEVGTPVEVRGDEASATVFLSVGEVRLSFTEDAAHDLLDAVRRELNALDPFGYDCADCQDTGDRWVGIARGAVSRRACHCPAARR</sequence>
<organism evidence="1 2">
    <name type="scientific">Saccharothrix coeruleofusca</name>
    <dbReference type="NCBI Taxonomy" id="33919"/>
    <lineage>
        <taxon>Bacteria</taxon>
        <taxon>Bacillati</taxon>
        <taxon>Actinomycetota</taxon>
        <taxon>Actinomycetes</taxon>
        <taxon>Pseudonocardiales</taxon>
        <taxon>Pseudonocardiaceae</taxon>
        <taxon>Saccharothrix</taxon>
    </lineage>
</organism>
<proteinExistence type="predicted"/>
<comment type="caution">
    <text evidence="1">The sequence shown here is derived from an EMBL/GenBank/DDBJ whole genome shotgun (WGS) entry which is preliminary data.</text>
</comment>
<reference evidence="1" key="1">
    <citation type="journal article" date="2014" name="Int. J. Syst. Evol. Microbiol.">
        <title>Complete genome sequence of Corynebacterium casei LMG S-19264T (=DSM 44701T), isolated from a smear-ripened cheese.</title>
        <authorList>
            <consortium name="US DOE Joint Genome Institute (JGI-PGF)"/>
            <person name="Walter F."/>
            <person name="Albersmeier A."/>
            <person name="Kalinowski J."/>
            <person name="Ruckert C."/>
        </authorList>
    </citation>
    <scope>NUCLEOTIDE SEQUENCE</scope>
    <source>
        <strain evidence="1">JCM 3313</strain>
    </source>
</reference>
<evidence type="ECO:0000313" key="2">
    <source>
        <dbReference type="Proteomes" id="UP000639606"/>
    </source>
</evidence>
<reference evidence="1" key="2">
    <citation type="submission" date="2020-09" db="EMBL/GenBank/DDBJ databases">
        <authorList>
            <person name="Sun Q."/>
            <person name="Ohkuma M."/>
        </authorList>
    </citation>
    <scope>NUCLEOTIDE SEQUENCE</scope>
    <source>
        <strain evidence="1">JCM 3313</strain>
    </source>
</reference>
<dbReference type="Proteomes" id="UP000639606">
    <property type="component" value="Unassembled WGS sequence"/>
</dbReference>